<dbReference type="Proteomes" id="UP001163321">
    <property type="component" value="Chromosome 4"/>
</dbReference>
<organism evidence="1 2">
    <name type="scientific">Peronosclerospora sorghi</name>
    <dbReference type="NCBI Taxonomy" id="230839"/>
    <lineage>
        <taxon>Eukaryota</taxon>
        <taxon>Sar</taxon>
        <taxon>Stramenopiles</taxon>
        <taxon>Oomycota</taxon>
        <taxon>Peronosporomycetes</taxon>
        <taxon>Peronosporales</taxon>
        <taxon>Peronosporaceae</taxon>
        <taxon>Peronosclerospora</taxon>
    </lineage>
</organism>
<dbReference type="EMBL" id="CM047583">
    <property type="protein sequence ID" value="KAI9913392.1"/>
    <property type="molecule type" value="Genomic_DNA"/>
</dbReference>
<sequence length="162" mass="17895">MAAPLRAPTVSKKPTPSVSKPAVCEERNGSWQIEYQTGPEPLTVSDISMKQQVYIFGCEERQLIFDNAVSSIEIVNSKGMQVQCKGMVPSVPIDKTDGCLVYISWEGRDVQFVTSKSSEMNVAFPEAAGSDDYVEKPIPEQFVHKIMDDLSISSDVSDLYSH</sequence>
<reference evidence="1 2" key="1">
    <citation type="journal article" date="2022" name="bioRxiv">
        <title>The genome of the oomycete Peronosclerospora sorghi, a cosmopolitan pathogen of maize and sorghum, is inflated with dispersed pseudogenes.</title>
        <authorList>
            <person name="Fletcher K."/>
            <person name="Martin F."/>
            <person name="Isakeit T."/>
            <person name="Cavanaugh K."/>
            <person name="Magill C."/>
            <person name="Michelmore R."/>
        </authorList>
    </citation>
    <scope>NUCLEOTIDE SEQUENCE [LARGE SCALE GENOMIC DNA]</scope>
    <source>
        <strain evidence="1">P6</strain>
    </source>
</reference>
<comment type="caution">
    <text evidence="1">The sequence shown here is derived from an EMBL/GenBank/DDBJ whole genome shotgun (WGS) entry which is preliminary data.</text>
</comment>
<name>A0ACC0W4K6_9STRA</name>
<gene>
    <name evidence="1" type="ORF">PsorP6_005460</name>
</gene>
<proteinExistence type="predicted"/>
<protein>
    <submittedName>
        <fullName evidence="1">Uncharacterized protein</fullName>
    </submittedName>
</protein>
<accession>A0ACC0W4K6</accession>
<keyword evidence="2" id="KW-1185">Reference proteome</keyword>
<evidence type="ECO:0000313" key="1">
    <source>
        <dbReference type="EMBL" id="KAI9913392.1"/>
    </source>
</evidence>
<evidence type="ECO:0000313" key="2">
    <source>
        <dbReference type="Proteomes" id="UP001163321"/>
    </source>
</evidence>